<dbReference type="Pfam" id="PF09797">
    <property type="entry name" value="NatB_MDM20"/>
    <property type="match status" value="1"/>
</dbReference>
<reference evidence="1" key="1">
    <citation type="submission" date="2023-08" db="EMBL/GenBank/DDBJ databases">
        <title>A de novo genome assembly of Solanum verrucosum Schlechtendal, a Mexican diploid species geographically isolated from the other diploid A-genome species in potato relatives.</title>
        <authorList>
            <person name="Hosaka K."/>
        </authorList>
    </citation>
    <scope>NUCLEOTIDE SEQUENCE</scope>
    <source>
        <tissue evidence="1">Young leaves</tissue>
    </source>
</reference>
<evidence type="ECO:0000313" key="1">
    <source>
        <dbReference type="EMBL" id="WMV46019.1"/>
    </source>
</evidence>
<dbReference type="AlphaFoldDB" id="A0AAF0UIU4"/>
<dbReference type="InterPro" id="IPR019183">
    <property type="entry name" value="NAA25_NatB_aux_su"/>
</dbReference>
<dbReference type="Proteomes" id="UP001234989">
    <property type="component" value="Chromosome 9"/>
</dbReference>
<dbReference type="EMBL" id="CP133620">
    <property type="protein sequence ID" value="WMV46019.1"/>
    <property type="molecule type" value="Genomic_DNA"/>
</dbReference>
<name>A0AAF0UIU4_SOLVR</name>
<protein>
    <submittedName>
        <fullName evidence="1">Uncharacterized protein</fullName>
    </submittedName>
</protein>
<gene>
    <name evidence="1" type="ORF">MTR67_039404</name>
</gene>
<sequence>METRAVKMTQMYCENLPLSKELDAQESMYGEDLLSMACNLLVQLFWRTRHIGYLVESVMILEFGLTVRRLEGLNSYMASN</sequence>
<proteinExistence type="predicted"/>
<accession>A0AAF0UIU4</accession>
<keyword evidence="2" id="KW-1185">Reference proteome</keyword>
<evidence type="ECO:0000313" key="2">
    <source>
        <dbReference type="Proteomes" id="UP001234989"/>
    </source>
</evidence>
<organism evidence="1 2">
    <name type="scientific">Solanum verrucosum</name>
    <dbReference type="NCBI Taxonomy" id="315347"/>
    <lineage>
        <taxon>Eukaryota</taxon>
        <taxon>Viridiplantae</taxon>
        <taxon>Streptophyta</taxon>
        <taxon>Embryophyta</taxon>
        <taxon>Tracheophyta</taxon>
        <taxon>Spermatophyta</taxon>
        <taxon>Magnoliopsida</taxon>
        <taxon>eudicotyledons</taxon>
        <taxon>Gunneridae</taxon>
        <taxon>Pentapetalae</taxon>
        <taxon>asterids</taxon>
        <taxon>lamiids</taxon>
        <taxon>Solanales</taxon>
        <taxon>Solanaceae</taxon>
        <taxon>Solanoideae</taxon>
        <taxon>Solaneae</taxon>
        <taxon>Solanum</taxon>
    </lineage>
</organism>